<protein>
    <submittedName>
        <fullName evidence="3">Peptidoglycan/LPS O-acetylase OafA/YrhL, contains acyltransferase and SGNH-hydrolase domains</fullName>
    </submittedName>
</protein>
<feature type="transmembrane region" description="Helical" evidence="1">
    <location>
        <begin position="38"/>
        <end position="59"/>
    </location>
</feature>
<dbReference type="GO" id="GO:0016747">
    <property type="term" value="F:acyltransferase activity, transferring groups other than amino-acyl groups"/>
    <property type="evidence" value="ECO:0007669"/>
    <property type="project" value="InterPro"/>
</dbReference>
<dbReference type="EMBL" id="FUZA01000001">
    <property type="protein sequence ID" value="SKB50976.1"/>
    <property type="molecule type" value="Genomic_DNA"/>
</dbReference>
<feature type="transmembrane region" description="Helical" evidence="1">
    <location>
        <begin position="244"/>
        <end position="261"/>
    </location>
</feature>
<dbReference type="GO" id="GO:0016787">
    <property type="term" value="F:hydrolase activity"/>
    <property type="evidence" value="ECO:0007669"/>
    <property type="project" value="UniProtKB-KW"/>
</dbReference>
<dbReference type="InterPro" id="IPR002656">
    <property type="entry name" value="Acyl_transf_3_dom"/>
</dbReference>
<evidence type="ECO:0000256" key="1">
    <source>
        <dbReference type="SAM" id="Phobius"/>
    </source>
</evidence>
<dbReference type="Proteomes" id="UP000190897">
    <property type="component" value="Unassembled WGS sequence"/>
</dbReference>
<feature type="transmembrane region" description="Helical" evidence="1">
    <location>
        <begin position="302"/>
        <end position="323"/>
    </location>
</feature>
<name>A0A1T5BUV1_9BACT</name>
<dbReference type="GO" id="GO:0000271">
    <property type="term" value="P:polysaccharide biosynthetic process"/>
    <property type="evidence" value="ECO:0007669"/>
    <property type="project" value="TreeGrafter"/>
</dbReference>
<dbReference type="AlphaFoldDB" id="A0A1T5BUV1"/>
<feature type="transmembrane region" description="Helical" evidence="1">
    <location>
        <begin position="7"/>
        <end position="26"/>
    </location>
</feature>
<dbReference type="PANTHER" id="PTHR23028">
    <property type="entry name" value="ACETYLTRANSFERASE"/>
    <property type="match status" value="1"/>
</dbReference>
<feature type="domain" description="Acyltransferase 3" evidence="2">
    <location>
        <begin position="8"/>
        <end position="323"/>
    </location>
</feature>
<dbReference type="STRING" id="651661.SAMN05660293_00627"/>
<keyword evidence="3" id="KW-0808">Transferase</keyword>
<feature type="transmembrane region" description="Helical" evidence="1">
    <location>
        <begin position="79"/>
        <end position="98"/>
    </location>
</feature>
<proteinExistence type="predicted"/>
<evidence type="ECO:0000259" key="2">
    <source>
        <dbReference type="Pfam" id="PF01757"/>
    </source>
</evidence>
<dbReference type="GO" id="GO:0016020">
    <property type="term" value="C:membrane"/>
    <property type="evidence" value="ECO:0007669"/>
    <property type="project" value="TreeGrafter"/>
</dbReference>
<dbReference type="InterPro" id="IPR050879">
    <property type="entry name" value="Acyltransferase_3"/>
</dbReference>
<feature type="transmembrane region" description="Helical" evidence="1">
    <location>
        <begin position="118"/>
        <end position="141"/>
    </location>
</feature>
<keyword evidence="3" id="KW-0378">Hydrolase</keyword>
<dbReference type="OrthoDB" id="9796461at2"/>
<feature type="transmembrane region" description="Helical" evidence="1">
    <location>
        <begin position="270"/>
        <end position="290"/>
    </location>
</feature>
<sequence length="352" mass="40772">MNTSKRIANLDLFRFLAIALVIYYHIGERFTLDKTIAIGKYGVEMFFVLSGFLITNIYYKKSEGSNLLRFWLQRFLRTYPPYLAALLISYSAVFFGRGQDFDPGFLFFFQNFYQVIPFFKISWSLCIEEHFYLMFPLVVLLTSRATSSKHVRLAMWIAITITPSFILRYFAGDFQMKEFGYYTTATIFRFDGIALGCTISYFINHYSFSLRSNGYISLLFAAVFAGISYWLADVDSQFKYCTGYLFLVFSAGMLLVSFYYSPDFLLSKTLFVKQIALMAYSLYLTHALILNVFDKIFHKYPAFTILAVPICVTAMLLVGLAFYKTIEAPSISLRDSLLSFQPWFKKSSRRPS</sequence>
<gene>
    <name evidence="3" type="ORF">SAMN05660293_00627</name>
</gene>
<keyword evidence="1" id="KW-0472">Membrane</keyword>
<feature type="transmembrane region" description="Helical" evidence="1">
    <location>
        <begin position="183"/>
        <end position="203"/>
    </location>
</feature>
<dbReference type="PANTHER" id="PTHR23028:SF53">
    <property type="entry name" value="ACYL_TRANSF_3 DOMAIN-CONTAINING PROTEIN"/>
    <property type="match status" value="1"/>
</dbReference>
<feature type="transmembrane region" description="Helical" evidence="1">
    <location>
        <begin position="153"/>
        <end position="171"/>
    </location>
</feature>
<dbReference type="Pfam" id="PF01757">
    <property type="entry name" value="Acyl_transf_3"/>
    <property type="match status" value="1"/>
</dbReference>
<keyword evidence="3" id="KW-0012">Acyltransferase</keyword>
<reference evidence="4" key="1">
    <citation type="submission" date="2017-02" db="EMBL/GenBank/DDBJ databases">
        <authorList>
            <person name="Varghese N."/>
            <person name="Submissions S."/>
        </authorList>
    </citation>
    <scope>NUCLEOTIDE SEQUENCE [LARGE SCALE GENOMIC DNA]</scope>
    <source>
        <strain evidence="4">DSM 22270</strain>
    </source>
</reference>
<accession>A0A1T5BUV1</accession>
<evidence type="ECO:0000313" key="3">
    <source>
        <dbReference type="EMBL" id="SKB50976.1"/>
    </source>
</evidence>
<evidence type="ECO:0000313" key="4">
    <source>
        <dbReference type="Proteomes" id="UP000190897"/>
    </source>
</evidence>
<keyword evidence="1" id="KW-1133">Transmembrane helix</keyword>
<keyword evidence="4" id="KW-1185">Reference proteome</keyword>
<keyword evidence="1" id="KW-0812">Transmembrane</keyword>
<organism evidence="3 4">
    <name type="scientific">Dyadobacter psychrophilus</name>
    <dbReference type="NCBI Taxonomy" id="651661"/>
    <lineage>
        <taxon>Bacteria</taxon>
        <taxon>Pseudomonadati</taxon>
        <taxon>Bacteroidota</taxon>
        <taxon>Cytophagia</taxon>
        <taxon>Cytophagales</taxon>
        <taxon>Spirosomataceae</taxon>
        <taxon>Dyadobacter</taxon>
    </lineage>
</organism>
<dbReference type="RefSeq" id="WP_082213189.1">
    <property type="nucleotide sequence ID" value="NZ_FUZA01000001.1"/>
</dbReference>
<feature type="transmembrane region" description="Helical" evidence="1">
    <location>
        <begin position="215"/>
        <end position="232"/>
    </location>
</feature>